<accession>A0A7C1WVR0</accession>
<comment type="similarity">
    <text evidence="4">Belongs to the BPG-independent phosphoglycerate mutase family. A-PGAM subfamily.</text>
</comment>
<dbReference type="InterPro" id="IPR017850">
    <property type="entry name" value="Alkaline_phosphatase_core_sf"/>
</dbReference>
<name>A0A7C1WVR0_UNCW3</name>
<dbReference type="AlphaFoldDB" id="A0A7C1WVR0"/>
<reference evidence="8" key="1">
    <citation type="journal article" date="2020" name="mSystems">
        <title>Genome- and Community-Level Interaction Insights into Carbon Utilization and Element Cycling Functions of Hydrothermarchaeota in Hydrothermal Sediment.</title>
        <authorList>
            <person name="Zhou Z."/>
            <person name="Liu Y."/>
            <person name="Xu W."/>
            <person name="Pan J."/>
            <person name="Luo Z.H."/>
            <person name="Li M."/>
        </authorList>
    </citation>
    <scope>NUCLEOTIDE SEQUENCE [LARGE SCALE GENOMIC DNA]</scope>
    <source>
        <strain evidence="8">SpSt-236</strain>
        <strain evidence="7">SpSt-265</strain>
    </source>
</reference>
<comment type="caution">
    <text evidence="8">The sequence shown here is derived from an EMBL/GenBank/DDBJ whole genome shotgun (WGS) entry which is preliminary data.</text>
</comment>
<comment type="function">
    <text evidence="2">Catalyzes the interconversion of 2-phosphoglycerate and 3-phosphoglycerate.</text>
</comment>
<proteinExistence type="inferred from homology"/>
<organism evidence="8">
    <name type="scientific">candidate division WOR-3 bacterium</name>
    <dbReference type="NCBI Taxonomy" id="2052148"/>
    <lineage>
        <taxon>Bacteria</taxon>
        <taxon>Bacteria division WOR-3</taxon>
    </lineage>
</organism>
<protein>
    <submittedName>
        <fullName evidence="8">2,3-bisphosphoglycerate-independent phosphoglycerate mutase</fullName>
    </submittedName>
</protein>
<evidence type="ECO:0000313" key="8">
    <source>
        <dbReference type="EMBL" id="HEE18029.1"/>
    </source>
</evidence>
<gene>
    <name evidence="8" type="ORF">ENP62_00555</name>
    <name evidence="7" type="ORF">ENP94_01125</name>
</gene>
<dbReference type="Gene3D" id="3.40.720.10">
    <property type="entry name" value="Alkaline Phosphatase, subunit A"/>
    <property type="match status" value="2"/>
</dbReference>
<evidence type="ECO:0000259" key="6">
    <source>
        <dbReference type="Pfam" id="PF01676"/>
    </source>
</evidence>
<dbReference type="PANTHER" id="PTHR31209">
    <property type="entry name" value="COFACTOR-INDEPENDENT PHOSPHOGLYCERATE MUTASE"/>
    <property type="match status" value="1"/>
</dbReference>
<dbReference type="GO" id="GO:0046872">
    <property type="term" value="F:metal ion binding"/>
    <property type="evidence" value="ECO:0007669"/>
    <property type="project" value="InterPro"/>
</dbReference>
<dbReference type="NCBIfam" id="NF003160">
    <property type="entry name" value="PRK04135.1"/>
    <property type="match status" value="1"/>
</dbReference>
<evidence type="ECO:0000256" key="1">
    <source>
        <dbReference type="ARBA" id="ARBA00000370"/>
    </source>
</evidence>
<dbReference type="SUPFAM" id="SSF53649">
    <property type="entry name" value="Alkaline phosphatase-like"/>
    <property type="match status" value="1"/>
</dbReference>
<keyword evidence="5" id="KW-0324">Glycolysis</keyword>
<comment type="pathway">
    <text evidence="3">Carbohydrate degradation.</text>
</comment>
<comment type="catalytic activity">
    <reaction evidence="1">
        <text>(2R)-2-phosphoglycerate = (2R)-3-phosphoglycerate</text>
        <dbReference type="Rhea" id="RHEA:15901"/>
        <dbReference type="ChEBI" id="CHEBI:58272"/>
        <dbReference type="ChEBI" id="CHEBI:58289"/>
        <dbReference type="EC" id="5.4.2.12"/>
    </reaction>
</comment>
<dbReference type="NCBIfam" id="TIGR00306">
    <property type="entry name" value="apgM"/>
    <property type="match status" value="1"/>
</dbReference>
<dbReference type="PIRSF" id="PIRSF006392">
    <property type="entry name" value="IPGAM_arch"/>
    <property type="match status" value="1"/>
</dbReference>
<evidence type="ECO:0000256" key="4">
    <source>
        <dbReference type="ARBA" id="ARBA00005524"/>
    </source>
</evidence>
<evidence type="ECO:0000256" key="5">
    <source>
        <dbReference type="ARBA" id="ARBA00023152"/>
    </source>
</evidence>
<dbReference type="InterPro" id="IPR004456">
    <property type="entry name" value="Pglycerate_mutase_ApgM"/>
</dbReference>
<dbReference type="CDD" id="cd16011">
    <property type="entry name" value="iPGM_like"/>
    <property type="match status" value="1"/>
</dbReference>
<dbReference type="PANTHER" id="PTHR31209:SF0">
    <property type="entry name" value="METALLOENZYME DOMAIN-CONTAINING PROTEIN"/>
    <property type="match status" value="1"/>
</dbReference>
<evidence type="ECO:0000256" key="3">
    <source>
        <dbReference type="ARBA" id="ARBA00004921"/>
    </source>
</evidence>
<evidence type="ECO:0000256" key="2">
    <source>
        <dbReference type="ARBA" id="ARBA00002315"/>
    </source>
</evidence>
<sequence length="405" mass="44661">MFDYRLVPIEPNDRKIVLVILDGLGGLPLKDKTELETAWVPNLDQLAVKSALGKMVPIARGVTPGSGAAHLAIFGYDPVQYPVGRGVLEALGCGLNPGPGDLCARANFATVDENGVITDRRAKENGERMRDQECAELCELLEEKIPEIDGVKVTIVPGKGHRFVVMFSGPGLADGLSDSDPGKEGKTPLPVQALKPEAERSAQVANRFIELAAGALKGRKRANYVLLRGLALPPRLPNFQERYQLRAAAIAAYPMYRGLARLVGMRVLPCGETWESEIETLEKNYAHYDFFYIHFKEFDQAGEDGDFERKVELLEQFDERIVPRLVKLKPDVLCITGDHSTPAVLKGHSWHTVPLLIHSPWVRVHSFAEEFGERACIRGSLGLIFGIEIMPLLMANAQRFGKFGA</sequence>
<dbReference type="Pfam" id="PF10143">
    <property type="entry name" value="PhosphMutase"/>
    <property type="match status" value="1"/>
</dbReference>
<dbReference type="InterPro" id="IPR006124">
    <property type="entry name" value="Metalloenzyme"/>
</dbReference>
<dbReference type="EMBL" id="DSLG01000002">
    <property type="protein sequence ID" value="HEA86597.1"/>
    <property type="molecule type" value="Genomic_DNA"/>
</dbReference>
<dbReference type="Pfam" id="PF01676">
    <property type="entry name" value="Metalloenzyme"/>
    <property type="match status" value="1"/>
</dbReference>
<feature type="domain" description="Metalloenzyme" evidence="6">
    <location>
        <begin position="15"/>
        <end position="394"/>
    </location>
</feature>
<evidence type="ECO:0000313" key="7">
    <source>
        <dbReference type="EMBL" id="HEA86597.1"/>
    </source>
</evidence>
<dbReference type="GO" id="GO:0006096">
    <property type="term" value="P:glycolytic process"/>
    <property type="evidence" value="ECO:0007669"/>
    <property type="project" value="UniProtKB-KW"/>
</dbReference>
<dbReference type="EMBL" id="DSKA01000043">
    <property type="protein sequence ID" value="HEE18029.1"/>
    <property type="molecule type" value="Genomic_DNA"/>
</dbReference>
<dbReference type="GO" id="GO:0004619">
    <property type="term" value="F:phosphoglycerate mutase activity"/>
    <property type="evidence" value="ECO:0007669"/>
    <property type="project" value="UniProtKB-EC"/>
</dbReference>